<keyword evidence="3" id="KW-1185">Reference proteome</keyword>
<evidence type="ECO:0000313" key="2">
    <source>
        <dbReference type="EMBL" id="MET7012651.1"/>
    </source>
</evidence>
<name>A0ABV2TFE8_9RHOO</name>
<dbReference type="Pfam" id="PF12705">
    <property type="entry name" value="PDDEXK_1"/>
    <property type="match status" value="1"/>
</dbReference>
<dbReference type="InterPro" id="IPR038726">
    <property type="entry name" value="PDDEXK_AddAB-type"/>
</dbReference>
<organism evidence="2 3">
    <name type="scientific">Uliginosibacterium flavum</name>
    <dbReference type="NCBI Taxonomy" id="1396831"/>
    <lineage>
        <taxon>Bacteria</taxon>
        <taxon>Pseudomonadati</taxon>
        <taxon>Pseudomonadota</taxon>
        <taxon>Betaproteobacteria</taxon>
        <taxon>Rhodocyclales</taxon>
        <taxon>Zoogloeaceae</taxon>
        <taxon>Uliginosibacterium</taxon>
    </lineage>
</organism>
<gene>
    <name evidence="2" type="ORF">ABXR19_00510</name>
</gene>
<dbReference type="SUPFAM" id="SSF52540">
    <property type="entry name" value="P-loop containing nucleoside triphosphate hydrolases"/>
    <property type="match status" value="1"/>
</dbReference>
<dbReference type="Gene3D" id="3.90.320.10">
    <property type="match status" value="1"/>
</dbReference>
<dbReference type="InterPro" id="IPR011604">
    <property type="entry name" value="PDDEXK-like_dom_sf"/>
</dbReference>
<dbReference type="Proteomes" id="UP001549691">
    <property type="component" value="Unassembled WGS sequence"/>
</dbReference>
<evidence type="ECO:0000259" key="1">
    <source>
        <dbReference type="Pfam" id="PF12705"/>
    </source>
</evidence>
<feature type="domain" description="PD-(D/E)XK endonuclease-like" evidence="1">
    <location>
        <begin position="647"/>
        <end position="901"/>
    </location>
</feature>
<accession>A0ABV2TFE8</accession>
<dbReference type="RefSeq" id="WP_354599114.1">
    <property type="nucleotide sequence ID" value="NZ_JBEWZI010000001.1"/>
</dbReference>
<protein>
    <submittedName>
        <fullName evidence="2">PD-(D/E)XK nuclease family protein</fullName>
    </submittedName>
</protein>
<dbReference type="InterPro" id="IPR027417">
    <property type="entry name" value="P-loop_NTPase"/>
</dbReference>
<sequence length="906" mass="99147">MTLALQSIAPDSRFLPACADALLAHARPAPLSNDLSRATVLLPNLKLAPALTQALCAAAGGAVLLPRMDTLNGMVEPWLVSLEALPDARRQLILHSLLRGKDWFDEALLWDVVGELVQLFDVLTEHAVKLPEGEGELLARLEAAFELKASESLAFEAKLVNTLWRAEAQGRPSRTVARLLATSSWLAQLDGPLIVVAESAELGLLQGLIDHAATRVPVLLLRPDRKLAEGALGELLLAAWPLAETAPALHERACLLSAQTGTAARERLRLVSAESLEGLGQAVADQVLDWIRAGKREIALIACDRLAARRARALLEREGVLVQDETGWKMATTRAAAVVDAWLEVLSSDAYHRALIDLLRAPLLFADVDPLARGRATETIERLIQTSGIVSGLDRLLAEAQADAEAVALLGRLREARAAMGQQQSVSIAEWLRRLAKSLELLGALPHFAQDFAGREWLEWHATRLAELADEKKDESSKDVARFNFANWRTWFNRQMDAHLVRDESIDSPVIMTHLAATRLRSFEAAILIGADAEHLAPPSAPAWLTHAGVRRELGLPGLERERRQLREDMAGLLLASGQSVIAWQSLRRDEELMPAAEVAVLTAALGLVVGVGCVERHAARGSAASAELGLLTLPAPSVPPQRVPASLSASGMQTLIDCPYRYFARYVLRLNEAEELAEGMEKRDFGQQLHGILNSFHQRFPLITGEDEALLLAELEAITEAAFAEAVARNFQDHAWRLRWRARLVSYLDWQREREAAGWRWAAGEEWIEREHELSDGQTLRLHGRIDRRDVKAAAGSEETALLDYKSRGISALRKQVKDPDDVQLAFYSLLRGTRIAETAYVALDDESVGAVVQGEPEERAGALHDCITASFDALHAGAGLPANGTPGACAYCEMRGLCRKEWVG</sequence>
<comment type="caution">
    <text evidence="2">The sequence shown here is derived from an EMBL/GenBank/DDBJ whole genome shotgun (WGS) entry which is preliminary data.</text>
</comment>
<evidence type="ECO:0000313" key="3">
    <source>
        <dbReference type="Proteomes" id="UP001549691"/>
    </source>
</evidence>
<reference evidence="2 3" key="1">
    <citation type="submission" date="2024-07" db="EMBL/GenBank/DDBJ databases">
        <title>Uliginosibacterium flavum JJ3220;KACC:17644.</title>
        <authorList>
            <person name="Kim M.K."/>
        </authorList>
    </citation>
    <scope>NUCLEOTIDE SEQUENCE [LARGE SCALE GENOMIC DNA]</scope>
    <source>
        <strain evidence="2 3">KACC:17644</strain>
    </source>
</reference>
<dbReference type="EMBL" id="JBEWZI010000001">
    <property type="protein sequence ID" value="MET7012651.1"/>
    <property type="molecule type" value="Genomic_DNA"/>
</dbReference>
<proteinExistence type="predicted"/>